<keyword evidence="4 5" id="KW-0804">Transcription</keyword>
<feature type="DNA-binding region" description="H-T-H motif" evidence="5">
    <location>
        <begin position="552"/>
        <end position="571"/>
    </location>
</feature>
<keyword evidence="10" id="KW-1185">Reference proteome</keyword>
<dbReference type="KEGG" id="buz:AYM40_30215"/>
<keyword evidence="2 5" id="KW-0731">Sigma factor</keyword>
<dbReference type="GO" id="GO:0006352">
    <property type="term" value="P:DNA-templated transcription initiation"/>
    <property type="evidence" value="ECO:0007669"/>
    <property type="project" value="UniProtKB-UniRule"/>
</dbReference>
<evidence type="ECO:0000256" key="3">
    <source>
        <dbReference type="ARBA" id="ARBA00023125"/>
    </source>
</evidence>
<dbReference type="InterPro" id="IPR013324">
    <property type="entry name" value="RNA_pol_sigma_r3/r4-like"/>
</dbReference>
<keyword evidence="6" id="KW-0175">Coiled coil</keyword>
<dbReference type="STRING" id="1804984.AYM40_30215"/>
<keyword evidence="3 5" id="KW-0238">DNA-binding</keyword>
<dbReference type="InterPro" id="IPR007630">
    <property type="entry name" value="RNA_pol_sigma70_r4"/>
</dbReference>
<dbReference type="PANTHER" id="PTHR30603">
    <property type="entry name" value="RNA POLYMERASE SIGMA FACTOR RPO"/>
    <property type="match status" value="1"/>
</dbReference>
<accession>A0A160FX28</accession>
<name>A0A160FX28_9BURK</name>
<dbReference type="PRINTS" id="PR00046">
    <property type="entry name" value="SIGMA70FCT"/>
</dbReference>
<keyword evidence="5" id="KW-0963">Cytoplasm</keyword>
<dbReference type="GO" id="GO:0016987">
    <property type="term" value="F:sigma factor activity"/>
    <property type="evidence" value="ECO:0007669"/>
    <property type="project" value="UniProtKB-UniRule"/>
</dbReference>
<evidence type="ECO:0000256" key="4">
    <source>
        <dbReference type="ARBA" id="ARBA00023163"/>
    </source>
</evidence>
<dbReference type="PROSITE" id="PS00715">
    <property type="entry name" value="SIGMA70_1"/>
    <property type="match status" value="1"/>
</dbReference>
<feature type="domain" description="RNA polymerase sigma-70" evidence="8">
    <location>
        <begin position="551"/>
        <end position="577"/>
    </location>
</feature>
<dbReference type="Gene3D" id="1.10.220.120">
    <property type="entry name" value="Sigma-70 factor, region 1.1"/>
    <property type="match status" value="1"/>
</dbReference>
<dbReference type="EMBL" id="CP014579">
    <property type="protein sequence ID" value="ANB77598.1"/>
    <property type="molecule type" value="Genomic_DNA"/>
</dbReference>
<dbReference type="Pfam" id="PF00140">
    <property type="entry name" value="Sigma70_r1_2"/>
    <property type="match status" value="1"/>
</dbReference>
<dbReference type="InterPro" id="IPR050239">
    <property type="entry name" value="Sigma-70_RNA_pol_init_factors"/>
</dbReference>
<sequence>MRELIMLGRERGYVTHGEITDHATGFFIGSVAMESIVATFSEMGIQVFEQTPDRDSLLLTEGVASGDVDSVASEEVAVTLLSADSEWGRTTDPARMYMREMGATELLTRKQEVDIAKRIEAGRNEMLDAILTFPPTVEMILHAAGRVIGEELNLNEVIDTLAIEDELALSTATCDVGMDAPVGPQDESKEGTSAVTVERCAIRFERIRKLSEPVLDREVDAQSVLSAKAAIREEFDDLPLAGKLIEKLVVGFKAVVSEMRGIERKIYEIAVETCQMPRDEFLRSFAGNETNLSWADSLTRQVTPYGDRLRRSIPDIENQQRQLVDVETRMCASLSEIKEASRCLSKAESRVRSAKNEMTKANLRLVISVAKKYVNRGLQFLDLVQEGNIGLMKAVDKFEYRRGWKFSTYATWWVRQAVSRGVADQARTIRVPVHLLEAVNKLNRIAREIRQKTGAEPAVEALASRMNLSETKIREMMNITGEPVSMEVLVGEGSDTSLGDLIPDAEGTSPEDNAMLAGMRSAIGAALEQLTPREAKVLRMKYGIDTSGELSLEEIGRQLDLTRERIRQIEIQAIGKLRLLRSADALKGLL</sequence>
<feature type="coiled-coil region" evidence="6">
    <location>
        <begin position="337"/>
        <end position="364"/>
    </location>
</feature>
<dbReference type="InterPro" id="IPR007624">
    <property type="entry name" value="RNA_pol_sigma70_r3"/>
</dbReference>
<evidence type="ECO:0000259" key="8">
    <source>
        <dbReference type="PROSITE" id="PS00716"/>
    </source>
</evidence>
<dbReference type="InterPro" id="IPR007127">
    <property type="entry name" value="RNA_pol_sigma_70_r1_1"/>
</dbReference>
<keyword evidence="1 5" id="KW-0805">Transcription regulation</keyword>
<evidence type="ECO:0000256" key="2">
    <source>
        <dbReference type="ARBA" id="ARBA00023082"/>
    </source>
</evidence>
<comment type="similarity">
    <text evidence="5">Belongs to the sigma-70 factor family. RpoD/SigA subfamily.</text>
</comment>
<dbReference type="InterPro" id="IPR007631">
    <property type="entry name" value="RNA_pol_sigma_70_non-ess"/>
</dbReference>
<dbReference type="InterPro" id="IPR036388">
    <property type="entry name" value="WH-like_DNA-bd_sf"/>
</dbReference>
<dbReference type="FunFam" id="1.10.601.10:FF:000001">
    <property type="entry name" value="RNA polymerase sigma factor SigA"/>
    <property type="match status" value="1"/>
</dbReference>
<evidence type="ECO:0000313" key="10">
    <source>
        <dbReference type="Proteomes" id="UP000076852"/>
    </source>
</evidence>
<dbReference type="InterPro" id="IPR014284">
    <property type="entry name" value="RNA_pol_sigma-70_dom"/>
</dbReference>
<evidence type="ECO:0000259" key="7">
    <source>
        <dbReference type="PROSITE" id="PS00715"/>
    </source>
</evidence>
<organism evidence="9 10">
    <name type="scientific">Paraburkholderia phytofirmans OLGA172</name>
    <dbReference type="NCBI Taxonomy" id="1417228"/>
    <lineage>
        <taxon>Bacteria</taxon>
        <taxon>Pseudomonadati</taxon>
        <taxon>Pseudomonadota</taxon>
        <taxon>Betaproteobacteria</taxon>
        <taxon>Burkholderiales</taxon>
        <taxon>Burkholderiaceae</taxon>
        <taxon>Paraburkholderia</taxon>
    </lineage>
</organism>
<dbReference type="PROSITE" id="PS00716">
    <property type="entry name" value="SIGMA70_2"/>
    <property type="match status" value="1"/>
</dbReference>
<comment type="subcellular location">
    <subcellularLocation>
        <location evidence="5">Cytoplasm</location>
    </subcellularLocation>
</comment>
<comment type="subunit">
    <text evidence="5">Interacts transiently with the RNA polymerase catalytic core.</text>
</comment>
<feature type="short sequence motif" description="Interaction with polymerase core subunit RpoC" evidence="5">
    <location>
        <begin position="382"/>
        <end position="385"/>
    </location>
</feature>
<dbReference type="Pfam" id="PF04545">
    <property type="entry name" value="Sigma70_r4"/>
    <property type="match status" value="1"/>
</dbReference>
<dbReference type="NCBIfam" id="TIGR02937">
    <property type="entry name" value="sigma70-ECF"/>
    <property type="match status" value="1"/>
</dbReference>
<evidence type="ECO:0000256" key="6">
    <source>
        <dbReference type="SAM" id="Coils"/>
    </source>
</evidence>
<reference evidence="9 10" key="1">
    <citation type="journal article" date="2016" name="Gene">
        <title>PacBio SMRT assembly of a complex multi-replicon genome reveals chlorocatechol degradative operon in a region of genome plasticity.</title>
        <authorList>
            <person name="Ricker N."/>
            <person name="Shen S.Y."/>
            <person name="Goordial J."/>
            <person name="Jin S."/>
            <person name="Fulthorpe R.R."/>
        </authorList>
    </citation>
    <scope>NUCLEOTIDE SEQUENCE [LARGE SCALE GENOMIC DNA]</scope>
    <source>
        <strain evidence="9 10">OLGA172</strain>
    </source>
</reference>
<evidence type="ECO:0000256" key="5">
    <source>
        <dbReference type="HAMAP-Rule" id="MF_00963"/>
    </source>
</evidence>
<dbReference type="CDD" id="cd06171">
    <property type="entry name" value="Sigma70_r4"/>
    <property type="match status" value="1"/>
</dbReference>
<feature type="region of interest" description="Sigma-70 factor domain-4" evidence="5">
    <location>
        <begin position="526"/>
        <end position="579"/>
    </location>
</feature>
<dbReference type="InterPro" id="IPR028630">
    <property type="entry name" value="Sigma70_RpoD"/>
</dbReference>
<evidence type="ECO:0000313" key="9">
    <source>
        <dbReference type="EMBL" id="ANB77598.1"/>
    </source>
</evidence>
<gene>
    <name evidence="5" type="primary">rpoD</name>
    <name evidence="9" type="ORF">AYM40_30215</name>
</gene>
<dbReference type="Pfam" id="PF03979">
    <property type="entry name" value="Sigma70_r1_1"/>
    <property type="match status" value="1"/>
</dbReference>
<feature type="region of interest" description="Sigma-70 factor domain-3" evidence="5">
    <location>
        <begin position="437"/>
        <end position="513"/>
    </location>
</feature>
<evidence type="ECO:0000256" key="1">
    <source>
        <dbReference type="ARBA" id="ARBA00023015"/>
    </source>
</evidence>
<dbReference type="PANTHER" id="PTHR30603:SF60">
    <property type="entry name" value="RNA POLYMERASE SIGMA FACTOR RPOD"/>
    <property type="match status" value="1"/>
</dbReference>
<dbReference type="Gene3D" id="1.10.601.10">
    <property type="entry name" value="RNA Polymerase Primary Sigma Factor"/>
    <property type="match status" value="1"/>
</dbReference>
<feature type="region of interest" description="Sigma-70 factor domain-2" evidence="5">
    <location>
        <begin position="358"/>
        <end position="428"/>
    </location>
</feature>
<dbReference type="Pfam" id="PF04546">
    <property type="entry name" value="Sigma70_ner"/>
    <property type="match status" value="1"/>
</dbReference>
<dbReference type="GO" id="GO:0003677">
    <property type="term" value="F:DNA binding"/>
    <property type="evidence" value="ECO:0007669"/>
    <property type="project" value="UniProtKB-UniRule"/>
</dbReference>
<dbReference type="InterPro" id="IPR042189">
    <property type="entry name" value="RNA_pol_sigma_70_r1_1_sf"/>
</dbReference>
<dbReference type="InterPro" id="IPR013325">
    <property type="entry name" value="RNA_pol_sigma_r2"/>
</dbReference>
<dbReference type="Pfam" id="PF04542">
    <property type="entry name" value="Sigma70_r2"/>
    <property type="match status" value="1"/>
</dbReference>
<dbReference type="SUPFAM" id="SSF88659">
    <property type="entry name" value="Sigma3 and sigma4 domains of RNA polymerase sigma factors"/>
    <property type="match status" value="2"/>
</dbReference>
<dbReference type="HAMAP" id="MF_00963">
    <property type="entry name" value="Sigma70_RpoD_SigA"/>
    <property type="match status" value="1"/>
</dbReference>
<dbReference type="InterPro" id="IPR009042">
    <property type="entry name" value="RNA_pol_sigma70_r1_2"/>
</dbReference>
<dbReference type="Gene3D" id="1.10.10.10">
    <property type="entry name" value="Winged helix-like DNA-binding domain superfamily/Winged helix DNA-binding domain"/>
    <property type="match status" value="2"/>
</dbReference>
<dbReference type="Proteomes" id="UP000076852">
    <property type="component" value="Chromosome 2"/>
</dbReference>
<protein>
    <recommendedName>
        <fullName evidence="5">RNA polymerase sigma factor RpoD</fullName>
    </recommendedName>
    <alternativeName>
        <fullName evidence="5">Sigma-70</fullName>
    </alternativeName>
</protein>
<dbReference type="NCBIfam" id="NF004208">
    <property type="entry name" value="PRK05658.1"/>
    <property type="match status" value="1"/>
</dbReference>
<dbReference type="InterPro" id="IPR000943">
    <property type="entry name" value="RNA_pol_sigma70"/>
</dbReference>
<feature type="domain" description="RNA polymerase sigma-70" evidence="7">
    <location>
        <begin position="382"/>
        <end position="395"/>
    </location>
</feature>
<proteinExistence type="inferred from homology"/>
<comment type="function">
    <text evidence="5">Sigma factors are initiation factors that promote the attachment of RNA polymerase to specific initiation sites and are then released. This sigma factor is the primary sigma factor during exponential growth.</text>
</comment>
<dbReference type="SUPFAM" id="SSF88946">
    <property type="entry name" value="Sigma2 domain of RNA polymerase sigma factors"/>
    <property type="match status" value="1"/>
</dbReference>
<dbReference type="Pfam" id="PF04539">
    <property type="entry name" value="Sigma70_r3"/>
    <property type="match status" value="1"/>
</dbReference>
<dbReference type="InterPro" id="IPR007627">
    <property type="entry name" value="RNA_pol_sigma70_r2"/>
</dbReference>
<dbReference type="AlphaFoldDB" id="A0A160FX28"/>
<dbReference type="GO" id="GO:0005737">
    <property type="term" value="C:cytoplasm"/>
    <property type="evidence" value="ECO:0007669"/>
    <property type="project" value="UniProtKB-SubCell"/>
</dbReference>